<dbReference type="InterPro" id="IPR025272">
    <property type="entry name" value="SocA_Panacea"/>
</dbReference>
<accession>A0A7W9FSS2</accession>
<dbReference type="RefSeq" id="WP_184278456.1">
    <property type="nucleotide sequence ID" value="NZ_JACHLJ010000001.1"/>
</dbReference>
<dbReference type="AlphaFoldDB" id="A0A7W9FSS2"/>
<name>A0A7W9FSS2_BREVE</name>
<dbReference type="Pfam" id="PF13274">
    <property type="entry name" value="SocA_Panacea"/>
    <property type="match status" value="1"/>
</dbReference>
<comment type="caution">
    <text evidence="2">The sequence shown here is derived from an EMBL/GenBank/DDBJ whole genome shotgun (WGS) entry which is preliminary data.</text>
</comment>
<evidence type="ECO:0000313" key="2">
    <source>
        <dbReference type="EMBL" id="MBB5770857.1"/>
    </source>
</evidence>
<organism evidence="2 3">
    <name type="scientific">Brevundimonas vesicularis</name>
    <name type="common">Pseudomonas vesicularis</name>
    <dbReference type="NCBI Taxonomy" id="41276"/>
    <lineage>
        <taxon>Bacteria</taxon>
        <taxon>Pseudomonadati</taxon>
        <taxon>Pseudomonadota</taxon>
        <taxon>Alphaproteobacteria</taxon>
        <taxon>Caulobacterales</taxon>
        <taxon>Caulobacteraceae</taxon>
        <taxon>Brevundimonas</taxon>
    </lineage>
</organism>
<protein>
    <recommendedName>
        <fullName evidence="1">Antitoxin SocA-like Panacea domain-containing protein</fullName>
    </recommendedName>
</protein>
<reference evidence="2 3" key="1">
    <citation type="submission" date="2020-08" db="EMBL/GenBank/DDBJ databases">
        <title>Functional genomics of gut bacteria from endangered species of beetles.</title>
        <authorList>
            <person name="Carlos-Shanley C."/>
        </authorList>
    </citation>
    <scope>NUCLEOTIDE SEQUENCE [LARGE SCALE GENOMIC DNA]</scope>
    <source>
        <strain evidence="2 3">S00192</strain>
    </source>
</reference>
<gene>
    <name evidence="2" type="ORF">HNP47_000826</name>
</gene>
<evidence type="ECO:0000259" key="1">
    <source>
        <dbReference type="Pfam" id="PF13274"/>
    </source>
</evidence>
<proteinExistence type="predicted"/>
<evidence type="ECO:0000313" key="3">
    <source>
        <dbReference type="Proteomes" id="UP000556201"/>
    </source>
</evidence>
<dbReference type="Proteomes" id="UP000556201">
    <property type="component" value="Unassembled WGS sequence"/>
</dbReference>
<feature type="domain" description="Antitoxin SocA-like Panacea" evidence="1">
    <location>
        <begin position="24"/>
        <end position="136"/>
    </location>
</feature>
<dbReference type="EMBL" id="JACHLJ010000001">
    <property type="protein sequence ID" value="MBB5770857.1"/>
    <property type="molecule type" value="Genomic_DNA"/>
</dbReference>
<sequence>MEATLYLVQEGERRRAPVTQYEIVKSLFLADVAHLERYGRPITFDNYAALEFGPVPEAAYDMLKPNYNPNHYFADEAWPPWRREHAHNRAYFYRGPRRDPNLRVLSKTDTAALSAALDEVKSLRFGGVVDKTHRNPAYTEAWNSRGEKGSAPMNYARVMSEPDEELAADLAEASRYA</sequence>